<sequence>MNSSKNALHISPKLLIVSAGIRRNQLRADPLSIWGNVLHLSAFVVSLLSMVDLKLSRILCSLVSEIFAQVSCWEFRGEHLGIHQSLYLGQIPPCGRTRGYDQTLGLGRSDGLPS</sequence>
<organism evidence="1 2">
    <name type="scientific">Rubus argutus</name>
    <name type="common">Southern blackberry</name>
    <dbReference type="NCBI Taxonomy" id="59490"/>
    <lineage>
        <taxon>Eukaryota</taxon>
        <taxon>Viridiplantae</taxon>
        <taxon>Streptophyta</taxon>
        <taxon>Embryophyta</taxon>
        <taxon>Tracheophyta</taxon>
        <taxon>Spermatophyta</taxon>
        <taxon>Magnoliopsida</taxon>
        <taxon>eudicotyledons</taxon>
        <taxon>Gunneridae</taxon>
        <taxon>Pentapetalae</taxon>
        <taxon>rosids</taxon>
        <taxon>fabids</taxon>
        <taxon>Rosales</taxon>
        <taxon>Rosaceae</taxon>
        <taxon>Rosoideae</taxon>
        <taxon>Rosoideae incertae sedis</taxon>
        <taxon>Rubus</taxon>
    </lineage>
</organism>
<proteinExistence type="predicted"/>
<dbReference type="Proteomes" id="UP001457282">
    <property type="component" value="Unassembled WGS sequence"/>
</dbReference>
<gene>
    <name evidence="1" type="ORF">M0R45_006265</name>
</gene>
<comment type="caution">
    <text evidence="1">The sequence shown here is derived from an EMBL/GenBank/DDBJ whole genome shotgun (WGS) entry which is preliminary data.</text>
</comment>
<dbReference type="AlphaFoldDB" id="A0AAW1YPZ0"/>
<evidence type="ECO:0000313" key="1">
    <source>
        <dbReference type="EMBL" id="KAK9950796.1"/>
    </source>
</evidence>
<name>A0AAW1YPZ0_RUBAR</name>
<accession>A0AAW1YPZ0</accession>
<reference evidence="1 2" key="1">
    <citation type="journal article" date="2023" name="G3 (Bethesda)">
        <title>A chromosome-length genome assembly and annotation of blackberry (Rubus argutus, cv. 'Hillquist').</title>
        <authorList>
            <person name="Bruna T."/>
            <person name="Aryal R."/>
            <person name="Dudchenko O."/>
            <person name="Sargent D.J."/>
            <person name="Mead D."/>
            <person name="Buti M."/>
            <person name="Cavallini A."/>
            <person name="Hytonen T."/>
            <person name="Andres J."/>
            <person name="Pham M."/>
            <person name="Weisz D."/>
            <person name="Mascagni F."/>
            <person name="Usai G."/>
            <person name="Natali L."/>
            <person name="Bassil N."/>
            <person name="Fernandez G.E."/>
            <person name="Lomsadze A."/>
            <person name="Armour M."/>
            <person name="Olukolu B."/>
            <person name="Poorten T."/>
            <person name="Britton C."/>
            <person name="Davik J."/>
            <person name="Ashrafi H."/>
            <person name="Aiden E.L."/>
            <person name="Borodovsky M."/>
            <person name="Worthington M."/>
        </authorList>
    </citation>
    <scope>NUCLEOTIDE SEQUENCE [LARGE SCALE GENOMIC DNA]</scope>
    <source>
        <strain evidence="1">PI 553951</strain>
    </source>
</reference>
<evidence type="ECO:0000313" key="2">
    <source>
        <dbReference type="Proteomes" id="UP001457282"/>
    </source>
</evidence>
<dbReference type="EMBL" id="JBEDUW010000001">
    <property type="protein sequence ID" value="KAK9950796.1"/>
    <property type="molecule type" value="Genomic_DNA"/>
</dbReference>
<protein>
    <submittedName>
        <fullName evidence="1">Uncharacterized protein</fullName>
    </submittedName>
</protein>
<keyword evidence="2" id="KW-1185">Reference proteome</keyword>